<dbReference type="STRING" id="28573.A0A0U1LUW8"/>
<organism evidence="11 12">
    <name type="scientific">Talaromyces islandicus</name>
    <name type="common">Penicillium islandicum</name>
    <dbReference type="NCBI Taxonomy" id="28573"/>
    <lineage>
        <taxon>Eukaryota</taxon>
        <taxon>Fungi</taxon>
        <taxon>Dikarya</taxon>
        <taxon>Ascomycota</taxon>
        <taxon>Pezizomycotina</taxon>
        <taxon>Eurotiomycetes</taxon>
        <taxon>Eurotiomycetidae</taxon>
        <taxon>Eurotiales</taxon>
        <taxon>Trichocomaceae</taxon>
        <taxon>Talaromyces</taxon>
        <taxon>Talaromyces sect. Islandici</taxon>
    </lineage>
</organism>
<keyword evidence="3" id="KW-0589">Pheromone response</keyword>
<feature type="transmembrane region" description="Helical" evidence="10">
    <location>
        <begin position="41"/>
        <end position="65"/>
    </location>
</feature>
<comment type="subcellular location">
    <subcellularLocation>
        <location evidence="1">Membrane</location>
        <topology evidence="1">Multi-pass membrane protein</topology>
    </subcellularLocation>
</comment>
<gene>
    <name evidence="11" type="ORF">PISL3812_04220</name>
</gene>
<sequence length="409" mass="45386">MESSGGTFYASAQAFAAPILSFLALLLCIPPLIWHASNRNLAASFLTAFVIMSDLFNIMNAMIWPTDDINSWWDGSVLCDIQVKLNIGIQVGMPGALVCIFRSLALVMDTENTVLVPSKAQRLRGLAVELFFCAVIPVLAMVGHFIVQPNRYYIFAISGCNVSYDDSWLAILLSIAWPPVICLIAAVYCVLVVIRLTRYTSEFSNILGASGSKLTTRRFIRLFCLALTMILFVLPLQIYIFYTNVLPMIPVQPYSWSNNHGPAFGTIIKVQTAGVLRPDRWIPVALSVLLFVFFGLGQDAMKMYRSFLNGIGFGRLVASMGISKPSRGEKKGSWYEALLSNNSSWLGSKRSSEGSDFTNEELFLDTNGSSGLEIDKALPCRPSERVDQQDEKIFIIDATEITQKEHNRV</sequence>
<reference evidence="11 12" key="1">
    <citation type="submission" date="2015-04" db="EMBL/GenBank/DDBJ databases">
        <authorList>
            <person name="Syromyatnikov M.Y."/>
            <person name="Popov V.N."/>
        </authorList>
    </citation>
    <scope>NUCLEOTIDE SEQUENCE [LARGE SCALE GENOMIC DNA]</scope>
    <source>
        <strain evidence="11">WF-38-12</strain>
    </source>
</reference>
<feature type="transmembrane region" description="Helical" evidence="10">
    <location>
        <begin position="167"/>
        <end position="194"/>
    </location>
</feature>
<keyword evidence="6" id="KW-0297">G-protein coupled receptor</keyword>
<keyword evidence="9" id="KW-0807">Transducer</keyword>
<keyword evidence="7 10" id="KW-0472">Membrane</keyword>
<feature type="transmembrane region" description="Helical" evidence="10">
    <location>
        <begin position="126"/>
        <end position="147"/>
    </location>
</feature>
<evidence type="ECO:0000256" key="6">
    <source>
        <dbReference type="ARBA" id="ARBA00023040"/>
    </source>
</evidence>
<evidence type="ECO:0000256" key="7">
    <source>
        <dbReference type="ARBA" id="ARBA00023136"/>
    </source>
</evidence>
<dbReference type="GO" id="GO:0000750">
    <property type="term" value="P:pheromone-dependent signal transduction involved in conjugation with cellular fusion"/>
    <property type="evidence" value="ECO:0007669"/>
    <property type="project" value="TreeGrafter"/>
</dbReference>
<evidence type="ECO:0000256" key="2">
    <source>
        <dbReference type="ARBA" id="ARBA00011085"/>
    </source>
</evidence>
<evidence type="ECO:0000256" key="1">
    <source>
        <dbReference type="ARBA" id="ARBA00004141"/>
    </source>
</evidence>
<keyword evidence="8 11" id="KW-0675">Receptor</keyword>
<name>A0A0U1LUW8_TALIS</name>
<dbReference type="EMBL" id="CVMT01000003">
    <property type="protein sequence ID" value="CRG87203.1"/>
    <property type="molecule type" value="Genomic_DNA"/>
</dbReference>
<evidence type="ECO:0000313" key="12">
    <source>
        <dbReference type="Proteomes" id="UP000054383"/>
    </source>
</evidence>
<feature type="transmembrane region" description="Helical" evidence="10">
    <location>
        <begin position="85"/>
        <end position="105"/>
    </location>
</feature>
<evidence type="ECO:0000256" key="4">
    <source>
        <dbReference type="ARBA" id="ARBA00022692"/>
    </source>
</evidence>
<evidence type="ECO:0000256" key="5">
    <source>
        <dbReference type="ARBA" id="ARBA00022989"/>
    </source>
</evidence>
<evidence type="ECO:0000256" key="3">
    <source>
        <dbReference type="ARBA" id="ARBA00022507"/>
    </source>
</evidence>
<feature type="transmembrane region" description="Helical" evidence="10">
    <location>
        <begin position="12"/>
        <end position="34"/>
    </location>
</feature>
<dbReference type="PRINTS" id="PR00899">
    <property type="entry name" value="GPCRSTE3"/>
</dbReference>
<dbReference type="CDD" id="cd14966">
    <property type="entry name" value="7tmD_STE3"/>
    <property type="match status" value="1"/>
</dbReference>
<dbReference type="PANTHER" id="PTHR28097">
    <property type="entry name" value="PHEROMONE A FACTOR RECEPTOR"/>
    <property type="match status" value="1"/>
</dbReference>
<evidence type="ECO:0000256" key="10">
    <source>
        <dbReference type="SAM" id="Phobius"/>
    </source>
</evidence>
<dbReference type="PANTHER" id="PTHR28097:SF1">
    <property type="entry name" value="PHEROMONE A FACTOR RECEPTOR"/>
    <property type="match status" value="1"/>
</dbReference>
<feature type="transmembrane region" description="Helical" evidence="10">
    <location>
        <begin position="222"/>
        <end position="242"/>
    </location>
</feature>
<dbReference type="Proteomes" id="UP000054383">
    <property type="component" value="Unassembled WGS sequence"/>
</dbReference>
<dbReference type="OMA" id="IPPLIWH"/>
<feature type="transmembrane region" description="Helical" evidence="10">
    <location>
        <begin position="281"/>
        <end position="297"/>
    </location>
</feature>
<keyword evidence="4 10" id="KW-0812">Transmembrane</keyword>
<evidence type="ECO:0000256" key="9">
    <source>
        <dbReference type="ARBA" id="ARBA00023224"/>
    </source>
</evidence>
<proteinExistence type="inferred from homology"/>
<dbReference type="AlphaFoldDB" id="A0A0U1LUW8"/>
<dbReference type="OrthoDB" id="2874149at2759"/>
<dbReference type="InterPro" id="IPR001499">
    <property type="entry name" value="GPCR_STE3"/>
</dbReference>
<protein>
    <submittedName>
        <fullName evidence="11">Pheromone receptor 2</fullName>
    </submittedName>
</protein>
<comment type="similarity">
    <text evidence="2">Belongs to the G-protein coupled receptor 4 family.</text>
</comment>
<dbReference type="GO" id="GO:0004932">
    <property type="term" value="F:mating-type factor pheromone receptor activity"/>
    <property type="evidence" value="ECO:0007669"/>
    <property type="project" value="InterPro"/>
</dbReference>
<keyword evidence="12" id="KW-1185">Reference proteome</keyword>
<keyword evidence="5 10" id="KW-1133">Transmembrane helix</keyword>
<accession>A0A0U1LUW8</accession>
<dbReference type="GO" id="GO:0005886">
    <property type="term" value="C:plasma membrane"/>
    <property type="evidence" value="ECO:0007669"/>
    <property type="project" value="TreeGrafter"/>
</dbReference>
<evidence type="ECO:0000256" key="8">
    <source>
        <dbReference type="ARBA" id="ARBA00023170"/>
    </source>
</evidence>
<dbReference type="Pfam" id="PF02076">
    <property type="entry name" value="STE3"/>
    <property type="match status" value="1"/>
</dbReference>
<evidence type="ECO:0000313" key="11">
    <source>
        <dbReference type="EMBL" id="CRG87203.1"/>
    </source>
</evidence>